<name>A0A6B8KCN5_9HYPH</name>
<dbReference type="AlphaFoldDB" id="A0A6B8KCN5"/>
<dbReference type="Proteomes" id="UP000309061">
    <property type="component" value="Chromosome"/>
</dbReference>
<protein>
    <submittedName>
        <fullName evidence="2">Uncharacterized protein</fullName>
    </submittedName>
</protein>
<proteinExistence type="predicted"/>
<accession>A0A6B8KCN5</accession>
<keyword evidence="1" id="KW-1133">Transmembrane helix</keyword>
<dbReference type="KEGG" id="mhey:H2LOC_009940"/>
<keyword evidence="3" id="KW-1185">Reference proteome</keyword>
<dbReference type="PROSITE" id="PS51257">
    <property type="entry name" value="PROKAR_LIPOPROTEIN"/>
    <property type="match status" value="1"/>
</dbReference>
<evidence type="ECO:0000256" key="1">
    <source>
        <dbReference type="SAM" id="Phobius"/>
    </source>
</evidence>
<evidence type="ECO:0000313" key="2">
    <source>
        <dbReference type="EMBL" id="QGM45996.1"/>
    </source>
</evidence>
<gene>
    <name evidence="2" type="ORF">H2LOC_009940</name>
</gene>
<dbReference type="EMBL" id="CP046052">
    <property type="protein sequence ID" value="QGM45996.1"/>
    <property type="molecule type" value="Genomic_DNA"/>
</dbReference>
<evidence type="ECO:0000313" key="3">
    <source>
        <dbReference type="Proteomes" id="UP000309061"/>
    </source>
</evidence>
<sequence length="56" mass="6244">MKEHTHRDDTVFIQLAAVACAILFAVFMFFKFVDWLGPYSGGLSSPEVGKDVLPLK</sequence>
<dbReference type="RefSeq" id="WP_154331617.1">
    <property type="nucleotide sequence ID" value="NZ_CP046052.1"/>
</dbReference>
<organism evidence="2 3">
    <name type="scientific">Methylocystis heyeri</name>
    <dbReference type="NCBI Taxonomy" id="391905"/>
    <lineage>
        <taxon>Bacteria</taxon>
        <taxon>Pseudomonadati</taxon>
        <taxon>Pseudomonadota</taxon>
        <taxon>Alphaproteobacteria</taxon>
        <taxon>Hyphomicrobiales</taxon>
        <taxon>Methylocystaceae</taxon>
        <taxon>Methylocystis</taxon>
    </lineage>
</organism>
<keyword evidence="1" id="KW-0812">Transmembrane</keyword>
<feature type="transmembrane region" description="Helical" evidence="1">
    <location>
        <begin position="12"/>
        <end position="33"/>
    </location>
</feature>
<reference evidence="2 3" key="1">
    <citation type="submission" date="2019-11" db="EMBL/GenBank/DDBJ databases">
        <title>The genome sequence of Methylocystis heyeri.</title>
        <authorList>
            <person name="Oshkin I.Y."/>
            <person name="Miroshnikov K."/>
            <person name="Dedysh S.N."/>
        </authorList>
    </citation>
    <scope>NUCLEOTIDE SEQUENCE [LARGE SCALE GENOMIC DNA]</scope>
    <source>
        <strain evidence="2 3">H2</strain>
    </source>
</reference>
<keyword evidence="1" id="KW-0472">Membrane</keyword>